<dbReference type="Gene3D" id="3.40.50.720">
    <property type="entry name" value="NAD(P)-binding Rossmann-like Domain"/>
    <property type="match status" value="1"/>
</dbReference>
<dbReference type="RefSeq" id="WP_174945156.1">
    <property type="nucleotide sequence ID" value="NZ_CABVPY010000047.1"/>
</dbReference>
<evidence type="ECO:0000259" key="2">
    <source>
        <dbReference type="Pfam" id="PF01370"/>
    </source>
</evidence>
<gene>
    <name evidence="3" type="ORF">BLA6863_05644</name>
</gene>
<dbReference type="AlphaFoldDB" id="A0A6P2Q9U4"/>
<comment type="subcellular location">
    <subcellularLocation>
        <location evidence="1">Membrane</location>
    </subcellularLocation>
</comment>
<dbReference type="GO" id="GO:0016020">
    <property type="term" value="C:membrane"/>
    <property type="evidence" value="ECO:0007669"/>
    <property type="project" value="UniProtKB-SubCell"/>
</dbReference>
<dbReference type="EMBL" id="CABVPY010000047">
    <property type="protein sequence ID" value="VWC16787.1"/>
    <property type="molecule type" value="Genomic_DNA"/>
</dbReference>
<name>A0A6P2Q9U4_BURL3</name>
<feature type="domain" description="NAD-dependent epimerase/dehydratase" evidence="2">
    <location>
        <begin position="3"/>
        <end position="113"/>
    </location>
</feature>
<organism evidence="3 4">
    <name type="scientific">Burkholderia lata (strain ATCC 17760 / DSM 23089 / LMG 22485 / NCIMB 9086 / R18194 / 383)</name>
    <dbReference type="NCBI Taxonomy" id="482957"/>
    <lineage>
        <taxon>Bacteria</taxon>
        <taxon>Pseudomonadati</taxon>
        <taxon>Pseudomonadota</taxon>
        <taxon>Betaproteobacteria</taxon>
        <taxon>Burkholderiales</taxon>
        <taxon>Burkholderiaceae</taxon>
        <taxon>Burkholderia</taxon>
        <taxon>Burkholderia cepacia complex</taxon>
    </lineage>
</organism>
<dbReference type="InterPro" id="IPR001509">
    <property type="entry name" value="Epimerase_deHydtase"/>
</dbReference>
<protein>
    <submittedName>
        <fullName evidence="3">NAD-dependent dehydratase</fullName>
    </submittedName>
</protein>
<dbReference type="InterPro" id="IPR036291">
    <property type="entry name" value="NAD(P)-bd_dom_sf"/>
</dbReference>
<proteinExistence type="predicted"/>
<dbReference type="SUPFAM" id="SSF51735">
    <property type="entry name" value="NAD(P)-binding Rossmann-fold domains"/>
    <property type="match status" value="1"/>
</dbReference>
<sequence>MRVLITGATGMVGQGVLHECLTAPDVSEVLVLGRSRVKQAQPKLRQLVRDDLFDLTLMESELREIDACFFCLGVSSSGMSEAAYQHITYDLTLTIASILLRLNPEMRFAYVSGAGTDSTERGRSMWARVKGQTENALKALPFAGVFLFRPAVIQPLHGIQSKTPSYRYLYRLVGPILPLMARLFPNRIVTTEEVGLAMLNAARYESGCLILESGDIARLAQKRHGSQPSKIR</sequence>
<dbReference type="Proteomes" id="UP000494170">
    <property type="component" value="Unassembled WGS sequence"/>
</dbReference>
<dbReference type="Pfam" id="PF01370">
    <property type="entry name" value="Epimerase"/>
    <property type="match status" value="1"/>
</dbReference>
<evidence type="ECO:0000313" key="3">
    <source>
        <dbReference type="EMBL" id="VWC16787.1"/>
    </source>
</evidence>
<evidence type="ECO:0000256" key="1">
    <source>
        <dbReference type="ARBA" id="ARBA00004370"/>
    </source>
</evidence>
<accession>A0A6P2Q9U4</accession>
<dbReference type="PANTHER" id="PTHR14097">
    <property type="entry name" value="OXIDOREDUCTASE HTATIP2"/>
    <property type="match status" value="1"/>
</dbReference>
<evidence type="ECO:0000313" key="4">
    <source>
        <dbReference type="Proteomes" id="UP000494170"/>
    </source>
</evidence>
<dbReference type="PANTHER" id="PTHR14097:SF8">
    <property type="entry name" value="NAD(P)-BINDING DOMAIN-CONTAINING PROTEIN"/>
    <property type="match status" value="1"/>
</dbReference>
<reference evidence="3 4" key="1">
    <citation type="submission" date="2019-09" db="EMBL/GenBank/DDBJ databases">
        <authorList>
            <person name="Depoorter E."/>
        </authorList>
    </citation>
    <scope>NUCLEOTIDE SEQUENCE [LARGE SCALE GENOMIC DNA]</scope>
    <source>
        <strain evidence="3">LMG 6863</strain>
    </source>
</reference>